<dbReference type="SUPFAM" id="SSF51445">
    <property type="entry name" value="(Trans)glycosidases"/>
    <property type="match status" value="1"/>
</dbReference>
<dbReference type="InterPro" id="IPR006046">
    <property type="entry name" value="Alpha_amylase"/>
</dbReference>
<keyword evidence="8" id="KW-0106">Calcium</keyword>
<dbReference type="Pfam" id="PF02806">
    <property type="entry name" value="Alpha-amylase_C"/>
    <property type="match status" value="1"/>
</dbReference>
<evidence type="ECO:0000256" key="11">
    <source>
        <dbReference type="RuleBase" id="RU003615"/>
    </source>
</evidence>
<comment type="similarity">
    <text evidence="3 11">Belongs to the glycosyl hydrolase 13 family.</text>
</comment>
<evidence type="ECO:0000256" key="9">
    <source>
        <dbReference type="ARBA" id="ARBA00023277"/>
    </source>
</evidence>
<dbReference type="EC" id="3.2.1.1" evidence="4 12"/>
<evidence type="ECO:0000256" key="2">
    <source>
        <dbReference type="ARBA" id="ARBA00001913"/>
    </source>
</evidence>
<dbReference type="InterPro" id="IPR002044">
    <property type="entry name" value="CBM20"/>
</dbReference>
<evidence type="ECO:0000313" key="16">
    <source>
        <dbReference type="EMBL" id="TBW52529.1"/>
    </source>
</evidence>
<dbReference type="InterPro" id="IPR017853">
    <property type="entry name" value="GH"/>
</dbReference>
<feature type="signal peptide" evidence="14">
    <location>
        <begin position="1"/>
        <end position="26"/>
    </location>
</feature>
<keyword evidence="9 12" id="KW-0119">Carbohydrate metabolism</keyword>
<dbReference type="Proteomes" id="UP000313645">
    <property type="component" value="Unassembled WGS sequence"/>
</dbReference>
<evidence type="ECO:0000256" key="8">
    <source>
        <dbReference type="ARBA" id="ARBA00022837"/>
    </source>
</evidence>
<organism evidence="16 17">
    <name type="scientific">Marinobacter halodurans</name>
    <dbReference type="NCBI Taxonomy" id="2528979"/>
    <lineage>
        <taxon>Bacteria</taxon>
        <taxon>Pseudomonadati</taxon>
        <taxon>Pseudomonadota</taxon>
        <taxon>Gammaproteobacteria</taxon>
        <taxon>Pseudomonadales</taxon>
        <taxon>Marinobacteraceae</taxon>
        <taxon>Marinobacter</taxon>
    </lineage>
</organism>
<protein>
    <recommendedName>
        <fullName evidence="5 12">Alpha-amylase</fullName>
        <ecNumber evidence="4 12">3.2.1.1</ecNumber>
    </recommendedName>
</protein>
<dbReference type="InterPro" id="IPR013784">
    <property type="entry name" value="Carb-bd-like_fold"/>
</dbReference>
<dbReference type="PRINTS" id="PR00110">
    <property type="entry name" value="ALPHAAMYLASE"/>
</dbReference>
<dbReference type="InterPro" id="IPR013783">
    <property type="entry name" value="Ig-like_fold"/>
</dbReference>
<feature type="chain" id="PRO_5045935219" description="Alpha-amylase" evidence="14">
    <location>
        <begin position="27"/>
        <end position="575"/>
    </location>
</feature>
<reference evidence="16 17" key="1">
    <citation type="submission" date="2019-02" db="EMBL/GenBank/DDBJ databases">
        <title>Marinobacter halodurans sp. nov., a marine bacterium isolated from sea tidal flat.</title>
        <authorList>
            <person name="Yoo Y."/>
            <person name="Lee D.W."/>
            <person name="Kim B.S."/>
            <person name="Kim J.-J."/>
        </authorList>
    </citation>
    <scope>NUCLEOTIDE SEQUENCE [LARGE SCALE GENOMIC DNA]</scope>
    <source>
        <strain evidence="16 17">YJ-S3-2</strain>
    </source>
</reference>
<dbReference type="SUPFAM" id="SSF51011">
    <property type="entry name" value="Glycosyl hydrolase domain"/>
    <property type="match status" value="1"/>
</dbReference>
<evidence type="ECO:0000256" key="13">
    <source>
        <dbReference type="SAM" id="MobiDB-lite"/>
    </source>
</evidence>
<dbReference type="PROSITE" id="PS51166">
    <property type="entry name" value="CBM20"/>
    <property type="match status" value="1"/>
</dbReference>
<dbReference type="Pfam" id="PF00128">
    <property type="entry name" value="Alpha-amylase"/>
    <property type="match status" value="1"/>
</dbReference>
<evidence type="ECO:0000256" key="7">
    <source>
        <dbReference type="ARBA" id="ARBA00022801"/>
    </source>
</evidence>
<dbReference type="SMART" id="SM01065">
    <property type="entry name" value="CBM_2"/>
    <property type="match status" value="1"/>
</dbReference>
<evidence type="ECO:0000256" key="6">
    <source>
        <dbReference type="ARBA" id="ARBA00022723"/>
    </source>
</evidence>
<dbReference type="InterPro" id="IPR006047">
    <property type="entry name" value="GH13_cat_dom"/>
</dbReference>
<evidence type="ECO:0000259" key="15">
    <source>
        <dbReference type="PROSITE" id="PS51166"/>
    </source>
</evidence>
<dbReference type="InterPro" id="IPR006048">
    <property type="entry name" value="A-amylase/branching_C"/>
</dbReference>
<gene>
    <name evidence="16" type="ORF">EZI54_15925</name>
</gene>
<evidence type="ECO:0000256" key="10">
    <source>
        <dbReference type="ARBA" id="ARBA00023295"/>
    </source>
</evidence>
<comment type="caution">
    <text evidence="16">The sequence shown here is derived from an EMBL/GenBank/DDBJ whole genome shotgun (WGS) entry which is preliminary data.</text>
</comment>
<keyword evidence="10 12" id="KW-0326">Glycosidase</keyword>
<evidence type="ECO:0000256" key="12">
    <source>
        <dbReference type="RuleBase" id="RU361134"/>
    </source>
</evidence>
<feature type="compositionally biased region" description="Polar residues" evidence="13">
    <location>
        <begin position="550"/>
        <end position="575"/>
    </location>
</feature>
<dbReference type="SUPFAM" id="SSF49452">
    <property type="entry name" value="Starch-binding domain-like"/>
    <property type="match status" value="1"/>
</dbReference>
<dbReference type="Gene3D" id="3.20.20.80">
    <property type="entry name" value="Glycosidases"/>
    <property type="match status" value="1"/>
</dbReference>
<dbReference type="InterPro" id="IPR031319">
    <property type="entry name" value="A-amylase_C"/>
</dbReference>
<dbReference type="Pfam" id="PF00686">
    <property type="entry name" value="CBM_20"/>
    <property type="match status" value="1"/>
</dbReference>
<dbReference type="PANTHER" id="PTHR43447">
    <property type="entry name" value="ALPHA-AMYLASE"/>
    <property type="match status" value="1"/>
</dbReference>
<dbReference type="InterPro" id="IPR013780">
    <property type="entry name" value="Glyco_hydro_b"/>
</dbReference>
<comment type="cofactor">
    <cofactor evidence="2">
        <name>Ca(2+)</name>
        <dbReference type="ChEBI" id="CHEBI:29108"/>
    </cofactor>
</comment>
<keyword evidence="17" id="KW-1185">Reference proteome</keyword>
<keyword evidence="7 12" id="KW-0378">Hydrolase</keyword>
<dbReference type="Gene3D" id="2.60.40.1180">
    <property type="entry name" value="Golgi alpha-mannosidase II"/>
    <property type="match status" value="1"/>
</dbReference>
<feature type="region of interest" description="Disordered" evidence="13">
    <location>
        <begin position="547"/>
        <end position="575"/>
    </location>
</feature>
<keyword evidence="6" id="KW-0479">Metal-binding</keyword>
<evidence type="ECO:0000256" key="4">
    <source>
        <dbReference type="ARBA" id="ARBA00012595"/>
    </source>
</evidence>
<dbReference type="CDD" id="cd11317">
    <property type="entry name" value="AmyAc_bac_euk_AmyA"/>
    <property type="match status" value="1"/>
</dbReference>
<evidence type="ECO:0000256" key="3">
    <source>
        <dbReference type="ARBA" id="ARBA00008061"/>
    </source>
</evidence>
<dbReference type="RefSeq" id="WP_131482872.1">
    <property type="nucleotide sequence ID" value="NZ_SJDL01000027.1"/>
</dbReference>
<proteinExistence type="inferred from homology"/>
<sequence length="575" mass="61449">MKHVKQWLPWLAAALLMLGSVSRAHAGVFVHLFEWPWDDVAQECENFLGPKGYSAVQVSPPQEHIQGSQWWTRYQPVSYQLNSRSGDAAAFANMVSRCNAVGVDVYADAVFNHMANGTGNGTAGSYYDSGSETYPIYSSNDFHDTCTINSEDYGNDAWRVRNCQLVGLPDLDTGANYVQQTVADYINNMINLGIKGIRVDAAKHMAPGDISGILGRLNGSPYVFREVIDLGGEAISSSEYTGQGDVTEFRYSANIGDVFKNQKLSYLSNFGEGWGFIGSQSAVVFTDNHDNQRGHGAGGSNVLTYKDGALYNLANVFMLAWPYGYPKVMSSYAFSDSDQGPPSSRVYQNGQAQCGGAWICEHRWSSIANMVAFRNEADGTGVNHWWDNGNNQIAFGRGSVGFVVINRESGDLNRTFTTNLPDGSYHNVAGDNACVTVSGGQVTLNVPGMEAAALHTGAACDGSGSGSGTGGGAGTDVNVAFQCQNGTTTMGQSVYVTGNLAELGNWDPASAVLLSATNYPTWQGDVAIPANTAIEWKCIKRDESDPSQDLVWQSGSNNTLAGQSAGSSVTATASF</sequence>
<evidence type="ECO:0000256" key="14">
    <source>
        <dbReference type="SAM" id="SignalP"/>
    </source>
</evidence>
<name>A0ABY1ZJB1_9GAMM</name>
<keyword evidence="14" id="KW-0732">Signal</keyword>
<evidence type="ECO:0000256" key="5">
    <source>
        <dbReference type="ARBA" id="ARBA00017303"/>
    </source>
</evidence>
<feature type="domain" description="CBM20" evidence="15">
    <location>
        <begin position="471"/>
        <end position="575"/>
    </location>
</feature>
<comment type="catalytic activity">
    <reaction evidence="1 12">
        <text>Endohydrolysis of (1-&gt;4)-alpha-D-glucosidic linkages in polysaccharides containing three or more (1-&gt;4)-alpha-linked D-glucose units.</text>
        <dbReference type="EC" id="3.2.1.1"/>
    </reaction>
</comment>
<accession>A0ABY1ZJB1</accession>
<evidence type="ECO:0000313" key="17">
    <source>
        <dbReference type="Proteomes" id="UP000313645"/>
    </source>
</evidence>
<dbReference type="Gene3D" id="2.60.40.10">
    <property type="entry name" value="Immunoglobulins"/>
    <property type="match status" value="1"/>
</dbReference>
<dbReference type="SMART" id="SM00642">
    <property type="entry name" value="Aamy"/>
    <property type="match status" value="1"/>
</dbReference>
<dbReference type="SMART" id="SM00632">
    <property type="entry name" value="Aamy_C"/>
    <property type="match status" value="1"/>
</dbReference>
<dbReference type="EMBL" id="SJDL01000027">
    <property type="protein sequence ID" value="TBW52529.1"/>
    <property type="molecule type" value="Genomic_DNA"/>
</dbReference>
<evidence type="ECO:0000256" key="1">
    <source>
        <dbReference type="ARBA" id="ARBA00000548"/>
    </source>
</evidence>